<protein>
    <recommendedName>
        <fullName evidence="2">HNH nuclease domain-containing protein</fullName>
    </recommendedName>
</protein>
<evidence type="ECO:0000313" key="3">
    <source>
        <dbReference type="EMBL" id="KAK1458437.1"/>
    </source>
</evidence>
<evidence type="ECO:0000256" key="1">
    <source>
        <dbReference type="SAM" id="MobiDB-lite"/>
    </source>
</evidence>
<evidence type="ECO:0000313" key="4">
    <source>
        <dbReference type="Proteomes" id="UP001239213"/>
    </source>
</evidence>
<reference evidence="3" key="1">
    <citation type="submission" date="2016-11" db="EMBL/GenBank/DDBJ databases">
        <title>The genome sequence of Colletotrichum cuscutae.</title>
        <authorList>
            <person name="Baroncelli R."/>
        </authorList>
    </citation>
    <scope>NUCLEOTIDE SEQUENCE</scope>
    <source>
        <strain evidence="3">IMI 304802</strain>
    </source>
</reference>
<gene>
    <name evidence="3" type="ORF">CCUS01_09302</name>
</gene>
<feature type="compositionally biased region" description="Basic and acidic residues" evidence="1">
    <location>
        <begin position="489"/>
        <end position="502"/>
    </location>
</feature>
<evidence type="ECO:0000259" key="2">
    <source>
        <dbReference type="Pfam" id="PF13391"/>
    </source>
</evidence>
<keyword evidence="4" id="KW-1185">Reference proteome</keyword>
<dbReference type="Proteomes" id="UP001239213">
    <property type="component" value="Unassembled WGS sequence"/>
</dbReference>
<dbReference type="EMBL" id="MPDP01000278">
    <property type="protein sequence ID" value="KAK1458437.1"/>
    <property type="molecule type" value="Genomic_DNA"/>
</dbReference>
<dbReference type="InterPro" id="IPR003615">
    <property type="entry name" value="HNH_nuc"/>
</dbReference>
<sequence>MPPPTTAERNTLIHKFCENFSQQKGSETQRLEFAIIDQLLDSFQTSTMTHENLEEIKDFHSSQWTPTYHELSYLEDTERRLAVLEEIKRMTYLDGNTTTSLSDTLHTPYLWAACMSTDLSELENFRDILKESSMEDAGPSLMLITTAVQQLVALDKTPDHIEVDSTASSPSAKSPRREPATRSPRSTPSKSNNSPRPLLSPLQNSPGKEGSVRRQQSAQSGSPSSPGNQKKYRNKRAVQMAKQRDNGTCPLLGTRYCEAAHIYPFASIEKRDSIVTSVHALIKVFGRVTARRFTDALRTVNLDSCANLICLDRIPHRMYDDGRLALRPIERGTHPDGKHFIRLRLYLLQNTKLRRQKLRTEGNKRKQEDTSTKPYRESAWANNLAQDPREILEPFLDDFTEGQNLKVRLVSSETQRVIRNGHVFEYTATSEDLLPNWDILDLMYRISLMGHLVGAAGVSDKGMDDSDEDLSETEIEELDIGESVITESQRAHQSDNRISREG</sequence>
<comment type="caution">
    <text evidence="3">The sequence shown here is derived from an EMBL/GenBank/DDBJ whole genome shotgun (WGS) entry which is preliminary data.</text>
</comment>
<dbReference type="AlphaFoldDB" id="A0AAI9XSW3"/>
<dbReference type="Pfam" id="PF13391">
    <property type="entry name" value="HNH_2"/>
    <property type="match status" value="1"/>
</dbReference>
<feature type="domain" description="HNH nuclease" evidence="2">
    <location>
        <begin position="249"/>
        <end position="326"/>
    </location>
</feature>
<name>A0AAI9XSW3_9PEZI</name>
<accession>A0AAI9XSW3</accession>
<feature type="compositionally biased region" description="Polar residues" evidence="1">
    <location>
        <begin position="183"/>
        <end position="206"/>
    </location>
</feature>
<feature type="region of interest" description="Disordered" evidence="1">
    <location>
        <begin position="161"/>
        <end position="243"/>
    </location>
</feature>
<feature type="compositionally biased region" description="Low complexity" evidence="1">
    <location>
        <begin position="215"/>
        <end position="229"/>
    </location>
</feature>
<organism evidence="3 4">
    <name type="scientific">Colletotrichum cuscutae</name>
    <dbReference type="NCBI Taxonomy" id="1209917"/>
    <lineage>
        <taxon>Eukaryota</taxon>
        <taxon>Fungi</taxon>
        <taxon>Dikarya</taxon>
        <taxon>Ascomycota</taxon>
        <taxon>Pezizomycotina</taxon>
        <taxon>Sordariomycetes</taxon>
        <taxon>Hypocreomycetidae</taxon>
        <taxon>Glomerellales</taxon>
        <taxon>Glomerellaceae</taxon>
        <taxon>Colletotrichum</taxon>
        <taxon>Colletotrichum acutatum species complex</taxon>
    </lineage>
</organism>
<feature type="region of interest" description="Disordered" evidence="1">
    <location>
        <begin position="478"/>
        <end position="502"/>
    </location>
</feature>
<proteinExistence type="predicted"/>